<dbReference type="PANTHER" id="PTHR12677:SF59">
    <property type="entry name" value="GOLGI APPARATUS MEMBRANE PROTEIN TVP38-RELATED"/>
    <property type="match status" value="1"/>
</dbReference>
<gene>
    <name evidence="9" type="ORF">GCM10010885_12680</name>
</gene>
<reference evidence="9" key="2">
    <citation type="submission" date="2020-09" db="EMBL/GenBank/DDBJ databases">
        <authorList>
            <person name="Sun Q."/>
            <person name="Ohkuma M."/>
        </authorList>
    </citation>
    <scope>NUCLEOTIDE SEQUENCE</scope>
    <source>
        <strain evidence="9">JCM 18487</strain>
    </source>
</reference>
<keyword evidence="2 6" id="KW-1003">Cell membrane</keyword>
<dbReference type="Proteomes" id="UP000637695">
    <property type="component" value="Unassembled WGS sequence"/>
</dbReference>
<feature type="transmembrane region" description="Helical" evidence="6">
    <location>
        <begin position="20"/>
        <end position="39"/>
    </location>
</feature>
<feature type="transmembrane region" description="Helical" evidence="6">
    <location>
        <begin position="84"/>
        <end position="109"/>
    </location>
</feature>
<feature type="transmembrane region" description="Helical" evidence="6">
    <location>
        <begin position="51"/>
        <end position="72"/>
    </location>
</feature>
<dbReference type="EMBL" id="BMOY01000016">
    <property type="protein sequence ID" value="GGJ05005.1"/>
    <property type="molecule type" value="Genomic_DNA"/>
</dbReference>
<keyword evidence="10" id="KW-1185">Reference proteome</keyword>
<comment type="similarity">
    <text evidence="6">Belongs to the TVP38/TMEM64 family.</text>
</comment>
<organism evidence="9 10">
    <name type="scientific">Alicyclobacillus cellulosilyticus</name>
    <dbReference type="NCBI Taxonomy" id="1003997"/>
    <lineage>
        <taxon>Bacteria</taxon>
        <taxon>Bacillati</taxon>
        <taxon>Bacillota</taxon>
        <taxon>Bacilli</taxon>
        <taxon>Bacillales</taxon>
        <taxon>Alicyclobacillaceae</taxon>
        <taxon>Alicyclobacillus</taxon>
    </lineage>
</organism>
<evidence type="ECO:0000256" key="4">
    <source>
        <dbReference type="ARBA" id="ARBA00022989"/>
    </source>
</evidence>
<evidence type="ECO:0000256" key="3">
    <source>
        <dbReference type="ARBA" id="ARBA00022692"/>
    </source>
</evidence>
<dbReference type="AlphaFoldDB" id="A0A917KC42"/>
<evidence type="ECO:0000256" key="1">
    <source>
        <dbReference type="ARBA" id="ARBA00004651"/>
    </source>
</evidence>
<dbReference type="GO" id="GO:0005886">
    <property type="term" value="C:plasma membrane"/>
    <property type="evidence" value="ECO:0007669"/>
    <property type="project" value="UniProtKB-SubCell"/>
</dbReference>
<keyword evidence="3 6" id="KW-0812">Transmembrane</keyword>
<dbReference type="InterPro" id="IPR032816">
    <property type="entry name" value="VTT_dom"/>
</dbReference>
<comment type="caution">
    <text evidence="9">The sequence shown here is derived from an EMBL/GenBank/DDBJ whole genome shotgun (WGS) entry which is preliminary data.</text>
</comment>
<reference evidence="9" key="1">
    <citation type="journal article" date="2014" name="Int. J. Syst. Evol. Microbiol.">
        <title>Complete genome sequence of Corynebacterium casei LMG S-19264T (=DSM 44701T), isolated from a smear-ripened cheese.</title>
        <authorList>
            <consortium name="US DOE Joint Genome Institute (JGI-PGF)"/>
            <person name="Walter F."/>
            <person name="Albersmeier A."/>
            <person name="Kalinowski J."/>
            <person name="Ruckert C."/>
        </authorList>
    </citation>
    <scope>NUCLEOTIDE SEQUENCE</scope>
    <source>
        <strain evidence="9">JCM 18487</strain>
    </source>
</reference>
<name>A0A917KC42_9BACL</name>
<comment type="subcellular location">
    <subcellularLocation>
        <location evidence="1 6">Cell membrane</location>
        <topology evidence="1 6">Multi-pass membrane protein</topology>
    </subcellularLocation>
</comment>
<keyword evidence="5 6" id="KW-0472">Membrane</keyword>
<feature type="compositionally biased region" description="Gly residues" evidence="7">
    <location>
        <begin position="235"/>
        <end position="254"/>
    </location>
</feature>
<feature type="domain" description="VTT" evidence="8">
    <location>
        <begin position="72"/>
        <end position="184"/>
    </location>
</feature>
<evidence type="ECO:0000259" key="8">
    <source>
        <dbReference type="Pfam" id="PF09335"/>
    </source>
</evidence>
<proteinExistence type="inferred from homology"/>
<feature type="region of interest" description="Disordered" evidence="7">
    <location>
        <begin position="222"/>
        <end position="254"/>
    </location>
</feature>
<evidence type="ECO:0000313" key="9">
    <source>
        <dbReference type="EMBL" id="GGJ05005.1"/>
    </source>
</evidence>
<evidence type="ECO:0000313" key="10">
    <source>
        <dbReference type="Proteomes" id="UP000637695"/>
    </source>
</evidence>
<evidence type="ECO:0000256" key="7">
    <source>
        <dbReference type="SAM" id="MobiDB-lite"/>
    </source>
</evidence>
<feature type="compositionally biased region" description="Pro residues" evidence="7">
    <location>
        <begin position="225"/>
        <end position="234"/>
    </location>
</feature>
<protein>
    <recommendedName>
        <fullName evidence="6">TVP38/TMEM64 family membrane protein</fullName>
    </recommendedName>
</protein>
<feature type="transmembrane region" description="Helical" evidence="6">
    <location>
        <begin position="195"/>
        <end position="216"/>
    </location>
</feature>
<dbReference type="InterPro" id="IPR015414">
    <property type="entry name" value="TMEM64"/>
</dbReference>
<dbReference type="RefSeq" id="WP_188881875.1">
    <property type="nucleotide sequence ID" value="NZ_BMOY01000016.1"/>
</dbReference>
<evidence type="ECO:0000256" key="5">
    <source>
        <dbReference type="ARBA" id="ARBA00023136"/>
    </source>
</evidence>
<evidence type="ECO:0000256" key="6">
    <source>
        <dbReference type="RuleBase" id="RU366058"/>
    </source>
</evidence>
<evidence type="ECO:0000256" key="2">
    <source>
        <dbReference type="ARBA" id="ARBA00022475"/>
    </source>
</evidence>
<keyword evidence="4 6" id="KW-1133">Transmembrane helix</keyword>
<dbReference type="PANTHER" id="PTHR12677">
    <property type="entry name" value="GOLGI APPARATUS MEMBRANE PROTEIN TVP38-RELATED"/>
    <property type="match status" value="1"/>
</dbReference>
<feature type="transmembrane region" description="Helical" evidence="6">
    <location>
        <begin position="169"/>
        <end position="189"/>
    </location>
</feature>
<sequence length="254" mass="27406">MRGNRRSGTSSGWLQRAGGWWSGLLFLAGLAGIAAFFWADRHGDLSRLVSSWGVWGVLLAILAMAVVCMVPLPSEFLLMLDMRVYGVALGVLYAWLGSLLGTAAIFPIARHLGRPVLQRFISEERMEQVESWVRDRGTAGLLVARLLPVPGFAVNYIAGVMRPVRLWPYLWTAAVTMIPYYIGTALVYLGVVTRLAVWIVFGAIALAAAAGLSLWFRRQVEKRSGPPPGGPRGGPPGRRGPGSGWRGVPPGGGT</sequence>
<accession>A0A917KC42</accession>
<dbReference type="Pfam" id="PF09335">
    <property type="entry name" value="VTT_dom"/>
    <property type="match status" value="1"/>
</dbReference>